<evidence type="ECO:0000313" key="3">
    <source>
        <dbReference type="EMBL" id="GJE77567.1"/>
    </source>
</evidence>
<feature type="domain" description="Guanylate cyclase" evidence="2">
    <location>
        <begin position="494"/>
        <end position="634"/>
    </location>
</feature>
<protein>
    <recommendedName>
        <fullName evidence="2">Guanylate cyclase domain-containing protein</fullName>
    </recommendedName>
</protein>
<dbReference type="PANTHER" id="PTHR43081">
    <property type="entry name" value="ADENYLATE CYCLASE, TERMINAL-DIFFERENTIATION SPECIFIC-RELATED"/>
    <property type="match status" value="1"/>
</dbReference>
<evidence type="ECO:0000259" key="2">
    <source>
        <dbReference type="PROSITE" id="PS50125"/>
    </source>
</evidence>
<dbReference type="CDD" id="cd07302">
    <property type="entry name" value="CHD"/>
    <property type="match status" value="1"/>
</dbReference>
<dbReference type="SMART" id="SM01080">
    <property type="entry name" value="CHASE2"/>
    <property type="match status" value="1"/>
</dbReference>
<comment type="caution">
    <text evidence="3">The sequence shown here is derived from an EMBL/GenBank/DDBJ whole genome shotgun (WGS) entry which is preliminary data.</text>
</comment>
<dbReference type="PANTHER" id="PTHR43081:SF1">
    <property type="entry name" value="ADENYLATE CYCLASE, TERMINAL-DIFFERENTIATION SPECIFIC"/>
    <property type="match status" value="1"/>
</dbReference>
<dbReference type="InterPro" id="IPR001054">
    <property type="entry name" value="A/G_cyclase"/>
</dbReference>
<dbReference type="InterPro" id="IPR007890">
    <property type="entry name" value="CHASE2"/>
</dbReference>
<feature type="transmembrane region" description="Helical" evidence="1">
    <location>
        <begin position="402"/>
        <end position="421"/>
    </location>
</feature>
<dbReference type="RefSeq" id="WP_238308489.1">
    <property type="nucleotide sequence ID" value="NZ_BPRE01000015.1"/>
</dbReference>
<proteinExistence type="predicted"/>
<dbReference type="PROSITE" id="PS50125">
    <property type="entry name" value="GUANYLATE_CYCLASE_2"/>
    <property type="match status" value="1"/>
</dbReference>
<dbReference type="InterPro" id="IPR029787">
    <property type="entry name" value="Nucleotide_cyclase"/>
</dbReference>
<organism evidence="3 4">
    <name type="scientific">Methylorubrum suomiense</name>
    <dbReference type="NCBI Taxonomy" id="144191"/>
    <lineage>
        <taxon>Bacteria</taxon>
        <taxon>Pseudomonadati</taxon>
        <taxon>Pseudomonadota</taxon>
        <taxon>Alphaproteobacteria</taxon>
        <taxon>Hyphomicrobiales</taxon>
        <taxon>Methylobacteriaceae</taxon>
        <taxon>Methylorubrum</taxon>
    </lineage>
</organism>
<name>A0ABQ4V2L2_9HYPH</name>
<keyword evidence="1" id="KW-0812">Transmembrane</keyword>
<evidence type="ECO:0000256" key="1">
    <source>
        <dbReference type="SAM" id="Phobius"/>
    </source>
</evidence>
<dbReference type="Gene3D" id="3.30.70.1230">
    <property type="entry name" value="Nucleotide cyclase"/>
    <property type="match status" value="1"/>
</dbReference>
<dbReference type="EMBL" id="BPRE01000015">
    <property type="protein sequence ID" value="GJE77567.1"/>
    <property type="molecule type" value="Genomic_DNA"/>
</dbReference>
<gene>
    <name evidence="3" type="ORF">BGCPKDLD_4172</name>
</gene>
<dbReference type="SMART" id="SM00044">
    <property type="entry name" value="CYCc"/>
    <property type="match status" value="1"/>
</dbReference>
<accession>A0ABQ4V2L2</accession>
<dbReference type="Proteomes" id="UP001055093">
    <property type="component" value="Unassembled WGS sequence"/>
</dbReference>
<feature type="transmembrane region" description="Helical" evidence="1">
    <location>
        <begin position="433"/>
        <end position="452"/>
    </location>
</feature>
<dbReference type="Pfam" id="PF05226">
    <property type="entry name" value="CHASE2"/>
    <property type="match status" value="1"/>
</dbReference>
<keyword evidence="1" id="KW-0472">Membrane</keyword>
<keyword evidence="1" id="KW-1133">Transmembrane helix</keyword>
<reference evidence="3" key="1">
    <citation type="journal article" date="2021" name="Front. Microbiol.">
        <title>Comprehensive Comparative Genomics and Phenotyping of Methylobacterium Species.</title>
        <authorList>
            <person name="Alessa O."/>
            <person name="Ogura Y."/>
            <person name="Fujitani Y."/>
            <person name="Takami H."/>
            <person name="Hayashi T."/>
            <person name="Sahin N."/>
            <person name="Tani A."/>
        </authorList>
    </citation>
    <scope>NUCLEOTIDE SEQUENCE</scope>
    <source>
        <strain evidence="3">DSM 14458</strain>
    </source>
</reference>
<evidence type="ECO:0000313" key="4">
    <source>
        <dbReference type="Proteomes" id="UP001055093"/>
    </source>
</evidence>
<dbReference type="Pfam" id="PF00211">
    <property type="entry name" value="Guanylate_cyc"/>
    <property type="match status" value="1"/>
</dbReference>
<reference evidence="3" key="2">
    <citation type="submission" date="2021-08" db="EMBL/GenBank/DDBJ databases">
        <authorList>
            <person name="Tani A."/>
            <person name="Ola A."/>
            <person name="Ogura Y."/>
            <person name="Katsura K."/>
            <person name="Hayashi T."/>
        </authorList>
    </citation>
    <scope>NUCLEOTIDE SEQUENCE</scope>
    <source>
        <strain evidence="3">DSM 14458</strain>
    </source>
</reference>
<feature type="transmembrane region" description="Helical" evidence="1">
    <location>
        <begin position="373"/>
        <end position="395"/>
    </location>
</feature>
<dbReference type="SUPFAM" id="SSF55073">
    <property type="entry name" value="Nucleotide cyclase"/>
    <property type="match status" value="1"/>
</dbReference>
<dbReference type="InterPro" id="IPR050697">
    <property type="entry name" value="Adenylyl/Guanylyl_Cyclase_3/4"/>
</dbReference>
<keyword evidence="4" id="KW-1185">Reference proteome</keyword>
<sequence length="765" mass="82672">MKTFLRQQAGMLPTGSGYVPPPPPPSYRRRSLLRRVGVDRLTALALLVALIAVRLIDPAPVELLRLRTFDALQAWNPRPTTIRPVVIVDIDEDSLRSEGQWPWARTRIADLVTRLSQAGATAIVFDMVFPEPDRLSPDRIARSIRPMDASMADRLEALPSTDAVLADAMRSTRVILGQTALAQPTTSDGDLPRTGFAVLGPDPSAFLSEFPGLLHNLPLLEHAAAGRGMFTIVPERDGLVRRLPLVMLAEGRMVPAVTLETLRVLTGAGAILVRTDAGGIRSVALPGLEVPTDAYGSIWLHFNAHDHARFISARTVLDGSFDPDRVARKIAMIGTSALGLLDNKTSPIDRSIPGVEVQAQMMEIMLGQAALAYPSYAVLLEVGLTLVVGLGIIVLAPVLGALRLLVLGGLVAVLLVALTWIRFTQQNTLQDSTFPLLASLSVYATLIFSNYARERMGRQRIRSAFSQYLSPALVEQLAAHPETLKLGGEERTLTIMFSDVRGFTTIAEFYKTDPAGLTALMNRFLSPLTDAILESRGTIDKYMGDAIMAFWNAPLDDGDQEAHACAAALAMIARMDALNALRKVEAESGGHPVLPIDIGIGINTGRCVVGNMGSHLRFDYSVLGDPVNLASRLEGQSKSYTVKTILGAATAAAVGDRYALLEIDLIQVKGKAEAERISTLVGDASLLASDAFQTLREAHMDFLRAYRACAWSEARAHLARCRARQAGIDGVGLGGLYDLYETRIAAYERAPPPADWGGIYVALDK</sequence>